<reference evidence="4" key="1">
    <citation type="submission" date="2024-05" db="EMBL/GenBank/DDBJ databases">
        <title>Herbiconiux sp. A18JL235.</title>
        <authorList>
            <person name="Zhang G."/>
        </authorList>
    </citation>
    <scope>NUCLEOTIDE SEQUENCE</scope>
    <source>
        <strain evidence="4">A18JL235</strain>
    </source>
</reference>
<feature type="transmembrane region" description="Helical" evidence="2">
    <location>
        <begin position="45"/>
        <end position="63"/>
    </location>
</feature>
<protein>
    <submittedName>
        <fullName evidence="4">Lytic transglycosylase domain-containing protein</fullName>
    </submittedName>
</protein>
<evidence type="ECO:0000313" key="4">
    <source>
        <dbReference type="EMBL" id="XDI04072.1"/>
    </source>
</evidence>
<evidence type="ECO:0000256" key="1">
    <source>
        <dbReference type="SAM" id="MobiDB-lite"/>
    </source>
</evidence>
<keyword evidence="2" id="KW-1133">Transmembrane helix</keyword>
<dbReference type="PANTHER" id="PTHR30163:SF8">
    <property type="entry name" value="LYTIC MUREIN TRANSGLYCOSYLASE"/>
    <property type="match status" value="1"/>
</dbReference>
<gene>
    <name evidence="4" type="ORF">ABFY20_12020</name>
</gene>
<feature type="domain" description="Transglycosylase SLT" evidence="3">
    <location>
        <begin position="216"/>
        <end position="280"/>
    </location>
</feature>
<sequence>MPSRPPPPARRSRGRRRDARSPRPRHDVVDPGDERRRGARGTARSALGALAVGVIALVVWLGLGATGMLGTRVITAESVPAVVQHDTAGSGADAGGGPSLPGAPGTNGSSAVASVSADWAAATAAATGIPVRALTAYAAASLRLAAEEPSCGLGWNTLAALGWIESGHGTHGDSLLDADGRATPGIVGPSLDGGEYAAVADTDGGSLDGDPQADRAVGPFQFIPQTWASWGADADGDGVADPQQIDDAALTAARYLCHYGDLSDPTTWHSAVFAYNHLDSYVDAVAAQANEYAARAVSEGGGARRP</sequence>
<dbReference type="GO" id="GO:0009253">
    <property type="term" value="P:peptidoglycan catabolic process"/>
    <property type="evidence" value="ECO:0007669"/>
    <property type="project" value="TreeGrafter"/>
</dbReference>
<accession>A0AB39BC40</accession>
<dbReference type="PANTHER" id="PTHR30163">
    <property type="entry name" value="MEMBRANE-BOUND LYTIC MUREIN TRANSGLYCOSYLASE B"/>
    <property type="match status" value="1"/>
</dbReference>
<dbReference type="InterPro" id="IPR043426">
    <property type="entry name" value="MltB-like"/>
</dbReference>
<proteinExistence type="predicted"/>
<feature type="region of interest" description="Disordered" evidence="1">
    <location>
        <begin position="1"/>
        <end position="40"/>
    </location>
</feature>
<dbReference type="Gene3D" id="1.10.530.10">
    <property type="match status" value="1"/>
</dbReference>
<dbReference type="AlphaFoldDB" id="A0AB39BC40"/>
<dbReference type="InterPro" id="IPR023346">
    <property type="entry name" value="Lysozyme-like_dom_sf"/>
</dbReference>
<dbReference type="CDD" id="cd13399">
    <property type="entry name" value="Slt35-like"/>
    <property type="match status" value="1"/>
</dbReference>
<feature type="compositionally biased region" description="Basic and acidic residues" evidence="1">
    <location>
        <begin position="19"/>
        <end position="36"/>
    </location>
</feature>
<keyword evidence="2" id="KW-0812">Transmembrane</keyword>
<dbReference type="EMBL" id="CP162511">
    <property type="protein sequence ID" value="XDI04072.1"/>
    <property type="molecule type" value="Genomic_DNA"/>
</dbReference>
<organism evidence="4">
    <name type="scientific">Herbiconiux sp. A18JL235</name>
    <dbReference type="NCBI Taxonomy" id="3152363"/>
    <lineage>
        <taxon>Bacteria</taxon>
        <taxon>Bacillati</taxon>
        <taxon>Actinomycetota</taxon>
        <taxon>Actinomycetes</taxon>
        <taxon>Micrococcales</taxon>
        <taxon>Microbacteriaceae</taxon>
        <taxon>Herbiconiux</taxon>
    </lineage>
</organism>
<keyword evidence="2" id="KW-0472">Membrane</keyword>
<feature type="compositionally biased region" description="Low complexity" evidence="1">
    <location>
        <begin position="100"/>
        <end position="111"/>
    </location>
</feature>
<dbReference type="InterPro" id="IPR031304">
    <property type="entry name" value="SLT_2"/>
</dbReference>
<evidence type="ECO:0000259" key="3">
    <source>
        <dbReference type="Pfam" id="PF13406"/>
    </source>
</evidence>
<dbReference type="SUPFAM" id="SSF53955">
    <property type="entry name" value="Lysozyme-like"/>
    <property type="match status" value="1"/>
</dbReference>
<name>A0AB39BC40_9MICO</name>
<dbReference type="GO" id="GO:0008933">
    <property type="term" value="F:peptidoglycan lytic transglycosylase activity"/>
    <property type="evidence" value="ECO:0007669"/>
    <property type="project" value="TreeGrafter"/>
</dbReference>
<feature type="region of interest" description="Disordered" evidence="1">
    <location>
        <begin position="87"/>
        <end position="111"/>
    </location>
</feature>
<dbReference type="Pfam" id="PF13406">
    <property type="entry name" value="SLT_2"/>
    <property type="match status" value="1"/>
</dbReference>
<dbReference type="RefSeq" id="WP_368496484.1">
    <property type="nucleotide sequence ID" value="NZ_CP162511.1"/>
</dbReference>
<evidence type="ECO:0000256" key="2">
    <source>
        <dbReference type="SAM" id="Phobius"/>
    </source>
</evidence>